<sequence>MLRFWYPGAERRIDSLEQLREALDLLLLKYDVQFVGPVGRRYLAEYMVARPVAVFALACHYQWEASARQAARECLKLSHEELIDNDAAVFLGLIFADIYQSLLLYHKQCGEAAASADNDAVSGPPAFSWETCKQCHITPGSGRKQWISDFVVKLAEKLKDRPILALADVTLLAAPMQYIANCRGNCRLAGYNELPLLFGFSLPHSLTSALDKVELKLNFKD</sequence>
<dbReference type="EMBL" id="JARKIE010000042">
    <property type="protein sequence ID" value="KAJ7694379.1"/>
    <property type="molecule type" value="Genomic_DNA"/>
</dbReference>
<keyword evidence="2" id="KW-1185">Reference proteome</keyword>
<dbReference type="AlphaFoldDB" id="A0AAD7GM87"/>
<dbReference type="Proteomes" id="UP001221757">
    <property type="component" value="Unassembled WGS sequence"/>
</dbReference>
<protein>
    <submittedName>
        <fullName evidence="1">Uncharacterized protein</fullName>
    </submittedName>
</protein>
<comment type="caution">
    <text evidence="1">The sequence shown here is derived from an EMBL/GenBank/DDBJ whole genome shotgun (WGS) entry which is preliminary data.</text>
</comment>
<gene>
    <name evidence="1" type="ORF">B0H17DRAFT_980812</name>
</gene>
<accession>A0AAD7GM87</accession>
<proteinExistence type="predicted"/>
<organism evidence="1 2">
    <name type="scientific">Mycena rosella</name>
    <name type="common">Pink bonnet</name>
    <name type="synonym">Agaricus rosellus</name>
    <dbReference type="NCBI Taxonomy" id="1033263"/>
    <lineage>
        <taxon>Eukaryota</taxon>
        <taxon>Fungi</taxon>
        <taxon>Dikarya</taxon>
        <taxon>Basidiomycota</taxon>
        <taxon>Agaricomycotina</taxon>
        <taxon>Agaricomycetes</taxon>
        <taxon>Agaricomycetidae</taxon>
        <taxon>Agaricales</taxon>
        <taxon>Marasmiineae</taxon>
        <taxon>Mycenaceae</taxon>
        <taxon>Mycena</taxon>
    </lineage>
</organism>
<reference evidence="1" key="1">
    <citation type="submission" date="2023-03" db="EMBL/GenBank/DDBJ databases">
        <title>Massive genome expansion in bonnet fungi (Mycena s.s.) driven by repeated elements and novel gene families across ecological guilds.</title>
        <authorList>
            <consortium name="Lawrence Berkeley National Laboratory"/>
            <person name="Harder C.B."/>
            <person name="Miyauchi S."/>
            <person name="Viragh M."/>
            <person name="Kuo A."/>
            <person name="Thoen E."/>
            <person name="Andreopoulos B."/>
            <person name="Lu D."/>
            <person name="Skrede I."/>
            <person name="Drula E."/>
            <person name="Henrissat B."/>
            <person name="Morin E."/>
            <person name="Kohler A."/>
            <person name="Barry K."/>
            <person name="LaButti K."/>
            <person name="Morin E."/>
            <person name="Salamov A."/>
            <person name="Lipzen A."/>
            <person name="Mereny Z."/>
            <person name="Hegedus B."/>
            <person name="Baldrian P."/>
            <person name="Stursova M."/>
            <person name="Weitz H."/>
            <person name="Taylor A."/>
            <person name="Grigoriev I.V."/>
            <person name="Nagy L.G."/>
            <person name="Martin F."/>
            <person name="Kauserud H."/>
        </authorList>
    </citation>
    <scope>NUCLEOTIDE SEQUENCE</scope>
    <source>
        <strain evidence="1">CBHHK067</strain>
    </source>
</reference>
<evidence type="ECO:0000313" key="2">
    <source>
        <dbReference type="Proteomes" id="UP001221757"/>
    </source>
</evidence>
<evidence type="ECO:0000313" key="1">
    <source>
        <dbReference type="EMBL" id="KAJ7694379.1"/>
    </source>
</evidence>
<name>A0AAD7GM87_MYCRO</name>